<dbReference type="AlphaFoldDB" id="A0A7C3QTD7"/>
<protein>
    <submittedName>
        <fullName evidence="2">Uncharacterized protein</fullName>
    </submittedName>
</protein>
<feature type="region of interest" description="Disordered" evidence="1">
    <location>
        <begin position="343"/>
        <end position="386"/>
    </location>
</feature>
<reference evidence="2" key="1">
    <citation type="journal article" date="2020" name="mSystems">
        <title>Genome- and Community-Level Interaction Insights into Carbon Utilization and Element Cycling Functions of Hydrothermarchaeota in Hydrothermal Sediment.</title>
        <authorList>
            <person name="Zhou Z."/>
            <person name="Liu Y."/>
            <person name="Xu W."/>
            <person name="Pan J."/>
            <person name="Luo Z.H."/>
            <person name="Li M."/>
        </authorList>
    </citation>
    <scope>NUCLEOTIDE SEQUENCE [LARGE SCALE GENOMIC DNA]</scope>
    <source>
        <strain evidence="2">SpSt-902</strain>
    </source>
</reference>
<feature type="compositionally biased region" description="Low complexity" evidence="1">
    <location>
        <begin position="343"/>
        <end position="353"/>
    </location>
</feature>
<sequence length="386" mass="42142">MLITLSKGIVLRAEESPFGKERPYFGVSRKQDGQSFFGHGDIQYIMGMAEAANDFINQGLDSATYALCPVVSVDPKTSPNYKSFVMEPGAIWTGGAATPLQMPNLANEALGLVNDIKMQIQTTMGLTPPVNIDQGSRKPAAVAAMMQAEIQTAEQDWARSFEQNILIPVSEWILQLDQKHRKNPVTTFGVSEELMTIDLSGLDPKQFLLTWQGSRQATNPAKSQQVLTALNILSKVPPQALGGKTLDLAPLLEYLFGTVFALPVADKIISDPRENTSIDPRIENQGLAVGVYLPVHKQDDDMIHIQVHSQIQTPESQNHIQEHLKQAHLKMQAQQQAQMAQIAQAQQRQQGAQTRKAKGAPTGRPNTLTPPEPAQELSAAMGGING</sequence>
<accession>A0A7C3QTD7</accession>
<dbReference type="EMBL" id="DTMM01000012">
    <property type="protein sequence ID" value="HFT92472.1"/>
    <property type="molecule type" value="Genomic_DNA"/>
</dbReference>
<evidence type="ECO:0000256" key="1">
    <source>
        <dbReference type="SAM" id="MobiDB-lite"/>
    </source>
</evidence>
<gene>
    <name evidence="2" type="ORF">ENX03_00750</name>
</gene>
<organism evidence="2">
    <name type="scientific">Leptospirillum ferriphilum</name>
    <dbReference type="NCBI Taxonomy" id="178606"/>
    <lineage>
        <taxon>Bacteria</taxon>
        <taxon>Pseudomonadati</taxon>
        <taxon>Nitrospirota</taxon>
        <taxon>Nitrospiria</taxon>
        <taxon>Nitrospirales</taxon>
        <taxon>Nitrospiraceae</taxon>
        <taxon>Leptospirillum</taxon>
    </lineage>
</organism>
<comment type="caution">
    <text evidence="2">The sequence shown here is derived from an EMBL/GenBank/DDBJ whole genome shotgun (WGS) entry which is preliminary data.</text>
</comment>
<evidence type="ECO:0000313" key="2">
    <source>
        <dbReference type="EMBL" id="HFT92472.1"/>
    </source>
</evidence>
<name>A0A7C3QTD7_9BACT</name>
<proteinExistence type="predicted"/>